<dbReference type="PATRIC" id="fig|66876.3.peg.7046"/>
<proteinExistence type="predicted"/>
<dbReference type="EMBL" id="LGKG01000169">
    <property type="protein sequence ID" value="KPC59952.1"/>
    <property type="molecule type" value="Genomic_DNA"/>
</dbReference>
<evidence type="ECO:0000256" key="1">
    <source>
        <dbReference type="SAM" id="MobiDB-lite"/>
    </source>
</evidence>
<reference evidence="3" key="1">
    <citation type="submission" date="2015-07" db="EMBL/GenBank/DDBJ databases">
        <authorList>
            <person name="Ju K.-S."/>
            <person name="Doroghazi J.R."/>
            <person name="Metcalf W.W."/>
        </authorList>
    </citation>
    <scope>NUCLEOTIDE SEQUENCE [LARGE SCALE GENOMIC DNA]</scope>
    <source>
        <strain evidence="3">NRRL ISP-5002</strain>
    </source>
</reference>
<name>A0A0N0GWC5_9ACTN</name>
<accession>A0A0N0GWC5</accession>
<protein>
    <submittedName>
        <fullName evidence="2">Uncharacterized protein</fullName>
    </submittedName>
</protein>
<dbReference type="AlphaFoldDB" id="A0A0N0GWC5"/>
<keyword evidence="3" id="KW-1185">Reference proteome</keyword>
<dbReference type="Proteomes" id="UP000037982">
    <property type="component" value="Unassembled WGS sequence"/>
</dbReference>
<gene>
    <name evidence="2" type="ORF">ADL29_31975</name>
</gene>
<feature type="region of interest" description="Disordered" evidence="1">
    <location>
        <begin position="43"/>
        <end position="81"/>
    </location>
</feature>
<organism evidence="2 3">
    <name type="scientific">Streptomyces chattanoogensis</name>
    <dbReference type="NCBI Taxonomy" id="66876"/>
    <lineage>
        <taxon>Bacteria</taxon>
        <taxon>Bacillati</taxon>
        <taxon>Actinomycetota</taxon>
        <taxon>Actinomycetes</taxon>
        <taxon>Kitasatosporales</taxon>
        <taxon>Streptomycetaceae</taxon>
        <taxon>Streptomyces</taxon>
    </lineage>
</organism>
<comment type="caution">
    <text evidence="2">The sequence shown here is derived from an EMBL/GenBank/DDBJ whole genome shotgun (WGS) entry which is preliminary data.</text>
</comment>
<evidence type="ECO:0000313" key="2">
    <source>
        <dbReference type="EMBL" id="KPC59952.1"/>
    </source>
</evidence>
<evidence type="ECO:0000313" key="3">
    <source>
        <dbReference type="Proteomes" id="UP000037982"/>
    </source>
</evidence>
<sequence length="81" mass="8901">MSTMQILLTVVVLLALIALGVLFLTRLNAQQAGRMAGHVHADLHPPFLHRTPRRPEDGPLAAPPEPPPSTRGEPPWRSDNR</sequence>